<evidence type="ECO:0000313" key="3">
    <source>
        <dbReference type="Proteomes" id="UP001606303"/>
    </source>
</evidence>
<keyword evidence="1" id="KW-0472">Membrane</keyword>
<keyword evidence="1" id="KW-0812">Transmembrane</keyword>
<gene>
    <name evidence="2" type="ORF">ACG01O_14945</name>
</gene>
<comment type="caution">
    <text evidence="2">The sequence shown here is derived from an EMBL/GenBank/DDBJ whole genome shotgun (WGS) entry which is preliminary data.</text>
</comment>
<proteinExistence type="predicted"/>
<sequence length="468" mass="49193">MNPPTMATGQLALDFAVFGMSSMAKAVRSLYGVAGSLNDFVDQHIASMEASPDESIARTGRVLQGAKQGLLLGYAAPVVLIAVGQLLLGNPLSAVGTVLSAAALANPVASTCAAVGAIWFGWKALREAEQQALIAKLSEGFALAADVIRRVISFALDSLKSALSSKEIAALKTFVIESAARVGRSVYAITGQLKDLIYSPENPAETEAMLVASPLLPVLKAMDRETELEPLLTTSLKVDRSKIQGLVREGLERRAARELAEAAGYSLPGARLPTYDDVVRIVARQVKLPTRAELPTEDLERAILFKVMERSLDRMSDEQKQSLARDVEQALRERGIEKKVNFSEVLKFVKFTGMDVGGTVGGLVMSAPGLTGVIGLNTLQFIVLKGIILTSGYVAAGGALLGFGFGGAMLTMAGAAGPIGIAVGLLYTAYSLSGPAFRKLIPAICVIAAKRVELSSLDCSTVSTEPAA</sequence>
<evidence type="ECO:0000256" key="1">
    <source>
        <dbReference type="SAM" id="Phobius"/>
    </source>
</evidence>
<name>A0ABW7H1L4_9BURK</name>
<accession>A0ABW7H1L4</accession>
<feature type="transmembrane region" description="Helical" evidence="1">
    <location>
        <begin position="382"/>
        <end position="403"/>
    </location>
</feature>
<keyword evidence="1" id="KW-1133">Transmembrane helix</keyword>
<organism evidence="2 3">
    <name type="scientific">Pelomonas baiyunensis</name>
    <dbReference type="NCBI Taxonomy" id="3299026"/>
    <lineage>
        <taxon>Bacteria</taxon>
        <taxon>Pseudomonadati</taxon>
        <taxon>Pseudomonadota</taxon>
        <taxon>Betaproteobacteria</taxon>
        <taxon>Burkholderiales</taxon>
        <taxon>Sphaerotilaceae</taxon>
        <taxon>Roseateles</taxon>
    </lineage>
</organism>
<keyword evidence="3" id="KW-1185">Reference proteome</keyword>
<dbReference type="EMBL" id="JBIGIB010000004">
    <property type="protein sequence ID" value="MFG6467921.1"/>
    <property type="molecule type" value="Genomic_DNA"/>
</dbReference>
<protein>
    <submittedName>
        <fullName evidence="2">Uncharacterized protein</fullName>
    </submittedName>
</protein>
<reference evidence="2 3" key="1">
    <citation type="submission" date="2024-08" db="EMBL/GenBank/DDBJ databases">
        <authorList>
            <person name="Lu H."/>
        </authorList>
    </citation>
    <scope>NUCLEOTIDE SEQUENCE [LARGE SCALE GENOMIC DNA]</scope>
    <source>
        <strain evidence="2 3">BYS87W</strain>
    </source>
</reference>
<evidence type="ECO:0000313" key="2">
    <source>
        <dbReference type="EMBL" id="MFG6467921.1"/>
    </source>
</evidence>
<feature type="transmembrane region" description="Helical" evidence="1">
    <location>
        <begin position="94"/>
        <end position="122"/>
    </location>
</feature>
<feature type="transmembrane region" description="Helical" evidence="1">
    <location>
        <begin position="409"/>
        <end position="430"/>
    </location>
</feature>
<feature type="transmembrane region" description="Helical" evidence="1">
    <location>
        <begin position="70"/>
        <end position="88"/>
    </location>
</feature>
<dbReference type="RefSeq" id="WP_394385794.1">
    <property type="nucleotide sequence ID" value="NZ_JBIGIB010000004.1"/>
</dbReference>
<dbReference type="Proteomes" id="UP001606303">
    <property type="component" value="Unassembled WGS sequence"/>
</dbReference>